<comment type="caution">
    <text evidence="2">The sequence shown here is derived from an EMBL/GenBank/DDBJ whole genome shotgun (WGS) entry which is preliminary data.</text>
</comment>
<gene>
    <name evidence="2" type="ORF">RJ641_026078</name>
</gene>
<dbReference type="EMBL" id="JBAMMX010000003">
    <property type="protein sequence ID" value="KAK6944976.1"/>
    <property type="molecule type" value="Genomic_DNA"/>
</dbReference>
<evidence type="ECO:0000259" key="1">
    <source>
        <dbReference type="PROSITE" id="PS51277"/>
    </source>
</evidence>
<name>A0AAN8WAF8_9MAGN</name>
<feature type="non-terminal residue" evidence="2">
    <location>
        <position position="1"/>
    </location>
</feature>
<dbReference type="InterPro" id="IPR004873">
    <property type="entry name" value="BURP_dom"/>
</dbReference>
<sequence>VALVGSYAASPSEVYWQTKLPNTPMPNAVKDHLPTGEASIKNEAVGVNVGNWIPSRGRVEPPYAQQLFPISRRYAAPDDKLHYNPHVTLFFQEEDLHANKIVSLQFTKASTRNKFLPRQVAEIIPFSSDKFDEILQQFSINPKSAEAETMKSTITHCEEPALEGEVKYCATSLEAMVDFSTSKLGNNVEATSTEADKQGTQPQKFTIMPGIKKLTEENVVVCHSMSYVYPVFYCHKTHTTRAYSVPLVGADGTKAKAVAICHTDTSKWSPKYLAFQMLQLKPGSVPICHFLPQNNIVWAAK</sequence>
<dbReference type="SMART" id="SM01045">
    <property type="entry name" value="BURP"/>
    <property type="match status" value="1"/>
</dbReference>
<keyword evidence="3" id="KW-1185">Reference proteome</keyword>
<dbReference type="Proteomes" id="UP001370490">
    <property type="component" value="Unassembled WGS sequence"/>
</dbReference>
<organism evidence="2 3">
    <name type="scientific">Dillenia turbinata</name>
    <dbReference type="NCBI Taxonomy" id="194707"/>
    <lineage>
        <taxon>Eukaryota</taxon>
        <taxon>Viridiplantae</taxon>
        <taxon>Streptophyta</taxon>
        <taxon>Embryophyta</taxon>
        <taxon>Tracheophyta</taxon>
        <taxon>Spermatophyta</taxon>
        <taxon>Magnoliopsida</taxon>
        <taxon>eudicotyledons</taxon>
        <taxon>Gunneridae</taxon>
        <taxon>Pentapetalae</taxon>
        <taxon>Dilleniales</taxon>
        <taxon>Dilleniaceae</taxon>
        <taxon>Dillenia</taxon>
    </lineage>
</organism>
<accession>A0AAN8WAF8</accession>
<dbReference type="Pfam" id="PF03181">
    <property type="entry name" value="BURP"/>
    <property type="match status" value="1"/>
</dbReference>
<feature type="domain" description="BURP" evidence="1">
    <location>
        <begin position="90"/>
        <end position="301"/>
    </location>
</feature>
<dbReference type="PROSITE" id="PS51277">
    <property type="entry name" value="BURP"/>
    <property type="match status" value="1"/>
</dbReference>
<dbReference type="AlphaFoldDB" id="A0AAN8WAF8"/>
<proteinExistence type="predicted"/>
<dbReference type="PANTHER" id="PTHR31236">
    <property type="entry name" value="BURP DOMAIN PROTEIN USPL1-LIKE"/>
    <property type="match status" value="1"/>
</dbReference>
<evidence type="ECO:0000313" key="3">
    <source>
        <dbReference type="Proteomes" id="UP001370490"/>
    </source>
</evidence>
<protein>
    <submittedName>
        <fullName evidence="2">BURP domain</fullName>
    </submittedName>
</protein>
<evidence type="ECO:0000313" key="2">
    <source>
        <dbReference type="EMBL" id="KAK6944976.1"/>
    </source>
</evidence>
<dbReference type="InterPro" id="IPR044816">
    <property type="entry name" value="BURP"/>
</dbReference>
<reference evidence="2 3" key="1">
    <citation type="submission" date="2023-12" db="EMBL/GenBank/DDBJ databases">
        <title>A high-quality genome assembly for Dillenia turbinata (Dilleniales).</title>
        <authorList>
            <person name="Chanderbali A."/>
        </authorList>
    </citation>
    <scope>NUCLEOTIDE SEQUENCE [LARGE SCALE GENOMIC DNA]</scope>
    <source>
        <strain evidence="2">LSX21</strain>
        <tissue evidence="2">Leaf</tissue>
    </source>
</reference>
<dbReference type="PANTHER" id="PTHR31236:SF2">
    <property type="entry name" value="BURP DOMAIN PROTEIN RD22"/>
    <property type="match status" value="1"/>
</dbReference>